<protein>
    <submittedName>
        <fullName evidence="2">TIGR03915 family putative DNA repair protein</fullName>
    </submittedName>
</protein>
<dbReference type="NCBIfam" id="TIGR03915">
    <property type="entry name" value="SAM_7_link_chp"/>
    <property type="match status" value="1"/>
</dbReference>
<evidence type="ECO:0000313" key="3">
    <source>
        <dbReference type="Proteomes" id="UP000632377"/>
    </source>
</evidence>
<organism evidence="2 3">
    <name type="scientific">Clostridium rhizosphaerae</name>
    <dbReference type="NCBI Taxonomy" id="2803861"/>
    <lineage>
        <taxon>Bacteria</taxon>
        <taxon>Bacillati</taxon>
        <taxon>Bacillota</taxon>
        <taxon>Clostridia</taxon>
        <taxon>Eubacteriales</taxon>
        <taxon>Clostridiaceae</taxon>
        <taxon>Clostridium</taxon>
    </lineage>
</organism>
<sequence>MICYVFDGTFEGLLTSIYEAYYSKIKPEEIIPDWQFQPSLLKVPINIETDIEKSSKVYSAIKTKISAAALKNIYYAFLSDIDGSSTMIFSYVKLGFQLGKEIDLHLYNDSVLNIHKIIRKVTNETHRMIGFVRFKCINNIYYSPIEPDHNILSLMAPHFASRLQNENWIIHDLKRGLALFYNKKEWAITSFSKENGEEFFCSEDSGPYEELWKDFFKAIAIDNRLNPKLQKRMMPSRYWKHLTEI</sequence>
<dbReference type="RefSeq" id="WP_202748436.1">
    <property type="nucleotide sequence ID" value="NZ_JAESWC010000002.1"/>
</dbReference>
<proteinExistence type="predicted"/>
<name>A0ABS1T9S8_9CLOT</name>
<dbReference type="InterPro" id="IPR025404">
    <property type="entry name" value="DUF4130"/>
</dbReference>
<evidence type="ECO:0000259" key="1">
    <source>
        <dbReference type="Pfam" id="PF13566"/>
    </source>
</evidence>
<keyword evidence="3" id="KW-1185">Reference proteome</keyword>
<comment type="caution">
    <text evidence="2">The sequence shown here is derived from an EMBL/GenBank/DDBJ whole genome shotgun (WGS) entry which is preliminary data.</text>
</comment>
<accession>A0ABS1T9S8</accession>
<evidence type="ECO:0000313" key="2">
    <source>
        <dbReference type="EMBL" id="MBL4935847.1"/>
    </source>
</evidence>
<dbReference type="EMBL" id="JAESWC010000002">
    <property type="protein sequence ID" value="MBL4935847.1"/>
    <property type="molecule type" value="Genomic_DNA"/>
</dbReference>
<dbReference type="InterPro" id="IPR023875">
    <property type="entry name" value="DNA_repair_put"/>
</dbReference>
<feature type="domain" description="DUF4130" evidence="1">
    <location>
        <begin position="85"/>
        <end position="244"/>
    </location>
</feature>
<dbReference type="Pfam" id="PF13566">
    <property type="entry name" value="DUF4130"/>
    <property type="match status" value="1"/>
</dbReference>
<dbReference type="Proteomes" id="UP000632377">
    <property type="component" value="Unassembled WGS sequence"/>
</dbReference>
<reference evidence="2 3" key="1">
    <citation type="submission" date="2021-01" db="EMBL/GenBank/DDBJ databases">
        <title>Genome public.</title>
        <authorList>
            <person name="Liu C."/>
            <person name="Sun Q."/>
        </authorList>
    </citation>
    <scope>NUCLEOTIDE SEQUENCE [LARGE SCALE GENOMIC DNA]</scope>
    <source>
        <strain evidence="2 3">YIM B02515</strain>
    </source>
</reference>
<gene>
    <name evidence="2" type="ORF">JK636_08750</name>
</gene>